<organism evidence="1 2">
    <name type="scientific">Letharia columbiana</name>
    <dbReference type="NCBI Taxonomy" id="112416"/>
    <lineage>
        <taxon>Eukaryota</taxon>
        <taxon>Fungi</taxon>
        <taxon>Dikarya</taxon>
        <taxon>Ascomycota</taxon>
        <taxon>Pezizomycotina</taxon>
        <taxon>Lecanoromycetes</taxon>
        <taxon>OSLEUM clade</taxon>
        <taxon>Lecanoromycetidae</taxon>
        <taxon>Lecanorales</taxon>
        <taxon>Lecanorineae</taxon>
        <taxon>Parmeliaceae</taxon>
        <taxon>Letharia</taxon>
    </lineage>
</organism>
<sequence>MTKFGGMYEPRNAVIVSLEDLKHSSVPFHILEEAFGPSSLGILIVKDLPQRFSRLRHKVLSYASYLANLPTGELDALSRPSAKYLSGWSHGKEALKSGSYDTLKGSYYVNCAFFQGEGVTVPSSVDFPEFTAPNVWPAETSLPGFQVAFEELCTLIIDTAVLVARTCDQYAVAHIEDYEPGYLEQVVKSSMITKARLLHYFPPAASSQSLQATNISPCPPASTARDHDSWCATHIDHGCLTGLTSAIYVDEAAHPPQISMSDRTKPSSTVPALPFLPSAPDPDAGLYIHARDSTVTKISIPPDCLAFQTGEALQIITGGKFRAVPHFVRAGGAVKDGTRVARNTLAVFTQPGLDEVVDRAKGTTFGEFSREVTRRFG</sequence>
<keyword evidence="2" id="KW-1185">Reference proteome</keyword>
<dbReference type="SUPFAM" id="SSF51197">
    <property type="entry name" value="Clavaminate synthase-like"/>
    <property type="match status" value="1"/>
</dbReference>
<dbReference type="PANTHER" id="PTHR48420:SF1">
    <property type="entry name" value="NON-HAEM DIOXYGENASE N-TERMINAL DOMAIN-CONTAINING PROTEIN"/>
    <property type="match status" value="1"/>
</dbReference>
<reference evidence="1 2" key="1">
    <citation type="journal article" date="2020" name="Genomics">
        <title>Complete, high-quality genomes from long-read metagenomic sequencing of two wolf lichen thalli reveals enigmatic genome architecture.</title>
        <authorList>
            <person name="McKenzie S.K."/>
            <person name="Walston R.F."/>
            <person name="Allen J.L."/>
        </authorList>
    </citation>
    <scope>NUCLEOTIDE SEQUENCE [LARGE SCALE GENOMIC DNA]</scope>
    <source>
        <strain evidence="1">WasteWater2</strain>
    </source>
</reference>
<dbReference type="Proteomes" id="UP000578531">
    <property type="component" value="Unassembled WGS sequence"/>
</dbReference>
<comment type="caution">
    <text evidence="1">The sequence shown here is derived from an EMBL/GenBank/DDBJ whole genome shotgun (WGS) entry which is preliminary data.</text>
</comment>
<dbReference type="GeneID" id="59288477"/>
<dbReference type="RefSeq" id="XP_037164270.1">
    <property type="nucleotide sequence ID" value="XM_037308725.1"/>
</dbReference>
<dbReference type="AlphaFoldDB" id="A0A8H6L482"/>
<name>A0A8H6L482_9LECA</name>
<dbReference type="InterPro" id="IPR027443">
    <property type="entry name" value="IPNS-like_sf"/>
</dbReference>
<dbReference type="OrthoDB" id="438224at2759"/>
<gene>
    <name evidence="1" type="ORF">HO173_006819</name>
</gene>
<dbReference type="EMBL" id="JACCJC010000027">
    <property type="protein sequence ID" value="KAF6234889.1"/>
    <property type="molecule type" value="Genomic_DNA"/>
</dbReference>
<accession>A0A8H6L482</accession>
<dbReference type="Gene3D" id="2.60.120.330">
    <property type="entry name" value="B-lactam Antibiotic, Isopenicillin N Synthase, Chain"/>
    <property type="match status" value="1"/>
</dbReference>
<proteinExistence type="predicted"/>
<evidence type="ECO:0008006" key="3">
    <source>
        <dbReference type="Google" id="ProtNLM"/>
    </source>
</evidence>
<evidence type="ECO:0000313" key="1">
    <source>
        <dbReference type="EMBL" id="KAF6234889.1"/>
    </source>
</evidence>
<evidence type="ECO:0000313" key="2">
    <source>
        <dbReference type="Proteomes" id="UP000578531"/>
    </source>
</evidence>
<dbReference type="PANTHER" id="PTHR48420">
    <property type="entry name" value="NON-HAEM DIOXYGENASE N-TERMINAL DOMAIN-CONTAINING PROTEIN"/>
    <property type="match status" value="1"/>
</dbReference>
<protein>
    <recommendedName>
        <fullName evidence="3">Clavaminate synthase-like protein</fullName>
    </recommendedName>
</protein>